<dbReference type="SUPFAM" id="SSF81296">
    <property type="entry name" value="E set domains"/>
    <property type="match status" value="1"/>
</dbReference>
<gene>
    <name evidence="3" type="primary">axe1-6A_1</name>
    <name evidence="3" type="ORF">LuPra_00158</name>
</gene>
<feature type="domain" description="Glycoside hydrolase family 13 N-terminal" evidence="2">
    <location>
        <begin position="48"/>
        <end position="105"/>
    </location>
</feature>
<dbReference type="OrthoDB" id="9777383at2"/>
<dbReference type="Gene3D" id="3.40.50.1820">
    <property type="entry name" value="alpha/beta hydrolase"/>
    <property type="match status" value="1"/>
</dbReference>
<dbReference type="EMBL" id="CP015136">
    <property type="protein sequence ID" value="AMY06994.1"/>
    <property type="molecule type" value="Genomic_DNA"/>
</dbReference>
<dbReference type="Pfam" id="PF02922">
    <property type="entry name" value="CBM_48"/>
    <property type="match status" value="1"/>
</dbReference>
<dbReference type="InterPro" id="IPR013783">
    <property type="entry name" value="Ig-like_fold"/>
</dbReference>
<reference evidence="3 4" key="1">
    <citation type="journal article" date="2016" name="Genome Announc.">
        <title>First Complete Genome Sequence of a Subdivision 6 Acidobacterium Strain.</title>
        <authorList>
            <person name="Huang S."/>
            <person name="Vieira S."/>
            <person name="Bunk B."/>
            <person name="Riedel T."/>
            <person name="Sproer C."/>
            <person name="Overmann J."/>
        </authorList>
    </citation>
    <scope>NUCLEOTIDE SEQUENCE [LARGE SCALE GENOMIC DNA]</scope>
    <source>
        <strain evidence="4">DSM 100886 HEG_-6_39</strain>
    </source>
</reference>
<organism evidence="3 4">
    <name type="scientific">Luteitalea pratensis</name>
    <dbReference type="NCBI Taxonomy" id="1855912"/>
    <lineage>
        <taxon>Bacteria</taxon>
        <taxon>Pseudomonadati</taxon>
        <taxon>Acidobacteriota</taxon>
        <taxon>Vicinamibacteria</taxon>
        <taxon>Vicinamibacterales</taxon>
        <taxon>Vicinamibacteraceae</taxon>
        <taxon>Luteitalea</taxon>
    </lineage>
</organism>
<name>A0A143PGV2_LUTPR</name>
<dbReference type="Gene3D" id="2.60.40.10">
    <property type="entry name" value="Immunoglobulins"/>
    <property type="match status" value="1"/>
</dbReference>
<accession>A0A143PGV2</accession>
<evidence type="ECO:0000313" key="3">
    <source>
        <dbReference type="EMBL" id="AMY06994.1"/>
    </source>
</evidence>
<dbReference type="InterPro" id="IPR029058">
    <property type="entry name" value="AB_hydrolase_fold"/>
</dbReference>
<protein>
    <submittedName>
        <fullName evidence="3">Carbohydrate acetyl esterase/feruloyl esterase</fullName>
    </submittedName>
</protein>
<dbReference type="KEGG" id="abac:LuPra_00158"/>
<dbReference type="AlphaFoldDB" id="A0A143PGV2"/>
<dbReference type="InterPro" id="IPR000801">
    <property type="entry name" value="Esterase-like"/>
</dbReference>
<dbReference type="GO" id="GO:0004553">
    <property type="term" value="F:hydrolase activity, hydrolyzing O-glycosyl compounds"/>
    <property type="evidence" value="ECO:0007669"/>
    <property type="project" value="InterPro"/>
</dbReference>
<dbReference type="RefSeq" id="WP_110169005.1">
    <property type="nucleotide sequence ID" value="NZ_CP015136.1"/>
</dbReference>
<reference evidence="4" key="2">
    <citation type="submission" date="2016-04" db="EMBL/GenBank/DDBJ databases">
        <title>First Complete Genome Sequence of a Subdivision 6 Acidobacterium.</title>
        <authorList>
            <person name="Huang S."/>
            <person name="Vieira S."/>
            <person name="Bunk B."/>
            <person name="Riedel T."/>
            <person name="Sproeer C."/>
            <person name="Overmann J."/>
        </authorList>
    </citation>
    <scope>NUCLEOTIDE SEQUENCE [LARGE SCALE GENOMIC DNA]</scope>
    <source>
        <strain evidence="4">DSM 100886 HEG_-6_39</strain>
    </source>
</reference>
<dbReference type="PANTHER" id="PTHR48098:SF1">
    <property type="entry name" value="DIACYLGLYCEROL ACYLTRANSFERASE_MYCOLYLTRANSFERASE AG85A"/>
    <property type="match status" value="1"/>
</dbReference>
<dbReference type="CDD" id="cd11294">
    <property type="entry name" value="E_set_Esterase_like_N"/>
    <property type="match status" value="1"/>
</dbReference>
<dbReference type="SUPFAM" id="SSF53474">
    <property type="entry name" value="alpha/beta-Hydrolases"/>
    <property type="match status" value="1"/>
</dbReference>
<dbReference type="STRING" id="1855912.LuPra_00158"/>
<evidence type="ECO:0000313" key="4">
    <source>
        <dbReference type="Proteomes" id="UP000076079"/>
    </source>
</evidence>
<keyword evidence="1" id="KW-0732">Signal</keyword>
<dbReference type="PANTHER" id="PTHR48098">
    <property type="entry name" value="ENTEROCHELIN ESTERASE-RELATED"/>
    <property type="match status" value="1"/>
</dbReference>
<dbReference type="GO" id="GO:0016747">
    <property type="term" value="F:acyltransferase activity, transferring groups other than amino-acyl groups"/>
    <property type="evidence" value="ECO:0007669"/>
    <property type="project" value="TreeGrafter"/>
</dbReference>
<dbReference type="InterPro" id="IPR050583">
    <property type="entry name" value="Mycobacterial_A85_antigen"/>
</dbReference>
<dbReference type="PROSITE" id="PS51257">
    <property type="entry name" value="PROKAR_LIPOPROTEIN"/>
    <property type="match status" value="1"/>
</dbReference>
<sequence length="390" mass="42474" precursor="true">MRISLNRRSVTPHSAAMRLALASAVALACPASGQTPPTLVSPEIGVDRAVTFRLWAPSASAVELSGNWMGARPPAPLAKGADGVWTVTIPPLEPNIYSYGFIVEGIRTADPSCRCTFASAGRFVDSVLRIPGDTPRAWEAQNSPAGTLHHERFRSARQQRTRQFVVYTPPGYEPAGTRRYPVLVLLPGTPGDENDWTSGGGFAEVMFDNLIARGEMVPMFVVMHASDALDRPGGRRSDQNLQEFEVILVDEVLPLLRARYRVDPQPESWAIAGLSLGGEFGMHVGLKHPEIFRSIGSLSGSLVQNSFDSRFVPWFTTPEARRGAYSLIWLGCGSEDVFLDGTKAFAARLEAAGIKHVFRQLNGPHSLAVARLELAELLPLLFKPPAAPRR</sequence>
<evidence type="ECO:0000259" key="2">
    <source>
        <dbReference type="Pfam" id="PF02922"/>
    </source>
</evidence>
<evidence type="ECO:0000256" key="1">
    <source>
        <dbReference type="SAM" id="SignalP"/>
    </source>
</evidence>
<keyword evidence="4" id="KW-1185">Reference proteome</keyword>
<feature type="signal peptide" evidence="1">
    <location>
        <begin position="1"/>
        <end position="28"/>
    </location>
</feature>
<dbReference type="Proteomes" id="UP000076079">
    <property type="component" value="Chromosome"/>
</dbReference>
<dbReference type="GO" id="GO:0005975">
    <property type="term" value="P:carbohydrate metabolic process"/>
    <property type="evidence" value="ECO:0007669"/>
    <property type="project" value="InterPro"/>
</dbReference>
<dbReference type="Pfam" id="PF00756">
    <property type="entry name" value="Esterase"/>
    <property type="match status" value="1"/>
</dbReference>
<dbReference type="InterPro" id="IPR014756">
    <property type="entry name" value="Ig_E-set"/>
</dbReference>
<dbReference type="InterPro" id="IPR004193">
    <property type="entry name" value="Glyco_hydro_13_N"/>
</dbReference>
<feature type="chain" id="PRO_5007511292" evidence="1">
    <location>
        <begin position="29"/>
        <end position="390"/>
    </location>
</feature>
<proteinExistence type="predicted"/>